<evidence type="ECO:0000256" key="1">
    <source>
        <dbReference type="SAM" id="MobiDB-lite"/>
    </source>
</evidence>
<feature type="compositionally biased region" description="Low complexity" evidence="1">
    <location>
        <begin position="45"/>
        <end position="56"/>
    </location>
</feature>
<dbReference type="EMBL" id="HBUE01063060">
    <property type="protein sequence ID" value="CAG6469481.1"/>
    <property type="molecule type" value="Transcribed_RNA"/>
</dbReference>
<proteinExistence type="predicted"/>
<protein>
    <submittedName>
        <fullName evidence="2">(northern house mosquito) hypothetical protein</fullName>
    </submittedName>
</protein>
<organism evidence="2">
    <name type="scientific">Culex pipiens</name>
    <name type="common">House mosquito</name>
    <dbReference type="NCBI Taxonomy" id="7175"/>
    <lineage>
        <taxon>Eukaryota</taxon>
        <taxon>Metazoa</taxon>
        <taxon>Ecdysozoa</taxon>
        <taxon>Arthropoda</taxon>
        <taxon>Hexapoda</taxon>
        <taxon>Insecta</taxon>
        <taxon>Pterygota</taxon>
        <taxon>Neoptera</taxon>
        <taxon>Endopterygota</taxon>
        <taxon>Diptera</taxon>
        <taxon>Nematocera</taxon>
        <taxon>Culicoidea</taxon>
        <taxon>Culicidae</taxon>
        <taxon>Culicinae</taxon>
        <taxon>Culicini</taxon>
        <taxon>Culex</taxon>
        <taxon>Culex</taxon>
    </lineage>
</organism>
<sequence>MVIKNLFPQVLNLIQNPPFVLPTLPIQHLLSRWYCPLVTLRPLSNRSSSISSVSRRPNAAPDPVSASRTSASPIRSWTSASSNGPCPEAPPERTWATDSVRARTRRRNAQQLANM</sequence>
<evidence type="ECO:0000313" key="2">
    <source>
        <dbReference type="EMBL" id="CAG6469481.1"/>
    </source>
</evidence>
<dbReference type="AlphaFoldDB" id="A0A8D8FFG5"/>
<feature type="compositionally biased region" description="Polar residues" evidence="1">
    <location>
        <begin position="66"/>
        <end position="84"/>
    </location>
</feature>
<reference evidence="2" key="1">
    <citation type="submission" date="2021-05" db="EMBL/GenBank/DDBJ databases">
        <authorList>
            <person name="Alioto T."/>
            <person name="Alioto T."/>
            <person name="Gomez Garrido J."/>
        </authorList>
    </citation>
    <scope>NUCLEOTIDE SEQUENCE</scope>
</reference>
<accession>A0A8D8FFG5</accession>
<feature type="region of interest" description="Disordered" evidence="1">
    <location>
        <begin position="45"/>
        <end position="115"/>
    </location>
</feature>
<name>A0A8D8FFG5_CULPI</name>